<dbReference type="EMBL" id="FQWD01000002">
    <property type="protein sequence ID" value="SHG10511.1"/>
    <property type="molecule type" value="Genomic_DNA"/>
</dbReference>
<proteinExistence type="predicted"/>
<feature type="transmembrane region" description="Helical" evidence="1">
    <location>
        <begin position="107"/>
        <end position="128"/>
    </location>
</feature>
<organism evidence="2 3">
    <name type="scientific">Marisediminitalea aggregata</name>
    <dbReference type="NCBI Taxonomy" id="634436"/>
    <lineage>
        <taxon>Bacteria</taxon>
        <taxon>Pseudomonadati</taxon>
        <taxon>Pseudomonadota</taxon>
        <taxon>Gammaproteobacteria</taxon>
        <taxon>Alteromonadales</taxon>
        <taxon>Alteromonadaceae</taxon>
        <taxon>Marisediminitalea</taxon>
    </lineage>
</organism>
<keyword evidence="3" id="KW-1185">Reference proteome</keyword>
<protein>
    <submittedName>
        <fullName evidence="2">Uncharacterized protein</fullName>
    </submittedName>
</protein>
<keyword evidence="1" id="KW-0472">Membrane</keyword>
<name>A0A1M5H3B0_9ALTE</name>
<feature type="transmembrane region" description="Helical" evidence="1">
    <location>
        <begin position="73"/>
        <end position="95"/>
    </location>
</feature>
<evidence type="ECO:0000313" key="3">
    <source>
        <dbReference type="Proteomes" id="UP000184520"/>
    </source>
</evidence>
<sequence length="181" mass="20145">MTTQHPIRTELAGADNTQLASIFTEQEQAKQTISEVIRQTSLAPEQITVISPNDPNFNRKLEGESKELGKMMWYSHLILGGAGLLIGMIVAYVLVEFGPALTQNNPLFTYIAMISPGIFIGLFVAGLLSLRPDRTEIIDVVREAVRNKRYAVIVNLRKGQPVDTIRELFSRHSDRVIAAIQ</sequence>
<dbReference type="AlphaFoldDB" id="A0A1M5H3B0"/>
<keyword evidence="1" id="KW-1133">Transmembrane helix</keyword>
<reference evidence="3" key="1">
    <citation type="submission" date="2016-11" db="EMBL/GenBank/DDBJ databases">
        <authorList>
            <person name="Varghese N."/>
            <person name="Submissions S."/>
        </authorList>
    </citation>
    <scope>NUCLEOTIDE SEQUENCE [LARGE SCALE GENOMIC DNA]</scope>
    <source>
        <strain evidence="3">CGMCC 1.8995</strain>
    </source>
</reference>
<gene>
    <name evidence="2" type="ORF">SAMN05216361_1293</name>
</gene>
<dbReference type="STRING" id="634436.SAMN05216361_1293"/>
<evidence type="ECO:0000313" key="2">
    <source>
        <dbReference type="EMBL" id="SHG10511.1"/>
    </source>
</evidence>
<dbReference type="OrthoDB" id="6332366at2"/>
<dbReference type="Proteomes" id="UP000184520">
    <property type="component" value="Unassembled WGS sequence"/>
</dbReference>
<keyword evidence="1" id="KW-0812">Transmembrane</keyword>
<dbReference type="RefSeq" id="WP_073319629.1">
    <property type="nucleotide sequence ID" value="NZ_FQWD01000002.1"/>
</dbReference>
<accession>A0A1M5H3B0</accession>
<evidence type="ECO:0000256" key="1">
    <source>
        <dbReference type="SAM" id="Phobius"/>
    </source>
</evidence>